<keyword evidence="3" id="KW-0560">Oxidoreductase</keyword>
<dbReference type="Gene3D" id="3.20.20.70">
    <property type="entry name" value="Aldolase class I"/>
    <property type="match status" value="1"/>
</dbReference>
<evidence type="ECO:0000313" key="4">
    <source>
        <dbReference type="EMBL" id="MTD17290.1"/>
    </source>
</evidence>
<evidence type="ECO:0000256" key="3">
    <source>
        <dbReference type="ARBA" id="ARBA00023002"/>
    </source>
</evidence>
<keyword evidence="4" id="KW-0503">Monooxygenase</keyword>
<dbReference type="SUPFAM" id="SSF51412">
    <property type="entry name" value="Inosine monophosphate dehydrogenase (IMPDH)"/>
    <property type="match status" value="1"/>
</dbReference>
<dbReference type="GO" id="GO:0016627">
    <property type="term" value="F:oxidoreductase activity, acting on the CH-CH group of donors"/>
    <property type="evidence" value="ECO:0007669"/>
    <property type="project" value="InterPro"/>
</dbReference>
<keyword evidence="1" id="KW-0285">Flavoprotein</keyword>
<dbReference type="PROSITE" id="PS00912">
    <property type="entry name" value="DHODEHASE_2"/>
    <property type="match status" value="1"/>
</dbReference>
<dbReference type="InterPro" id="IPR004136">
    <property type="entry name" value="NMO"/>
</dbReference>
<dbReference type="AlphaFoldDB" id="A0A7K1FT74"/>
<keyword evidence="5" id="KW-1185">Reference proteome</keyword>
<dbReference type="GO" id="GO:0006207">
    <property type="term" value="P:'de novo' pyrimidine nucleobase biosynthetic process"/>
    <property type="evidence" value="ECO:0007669"/>
    <property type="project" value="InterPro"/>
</dbReference>
<keyword evidence="2" id="KW-0288">FMN</keyword>
<reference evidence="4 5" key="1">
    <citation type="submission" date="2019-11" db="EMBL/GenBank/DDBJ databases">
        <authorList>
            <person name="Jiang L.-Q."/>
        </authorList>
    </citation>
    <scope>NUCLEOTIDE SEQUENCE [LARGE SCALE GENOMIC DNA]</scope>
    <source>
        <strain evidence="4 5">YIM 132087</strain>
    </source>
</reference>
<dbReference type="Pfam" id="PF03060">
    <property type="entry name" value="NMO"/>
    <property type="match status" value="2"/>
</dbReference>
<dbReference type="InterPro" id="IPR001295">
    <property type="entry name" value="Dihydroorotate_DH_CS"/>
</dbReference>
<proteinExistence type="predicted"/>
<comment type="caution">
    <text evidence="4">The sequence shown here is derived from an EMBL/GenBank/DDBJ whole genome shotgun (WGS) entry which is preliminary data.</text>
</comment>
<dbReference type="InterPro" id="IPR013785">
    <property type="entry name" value="Aldolase_TIM"/>
</dbReference>
<sequence>MRTWLTDHLQIEIPVVSAPMAGVAGGRLARAVSAAGALGMVGIGTSADPAWIEQELSEAASAGKPFGVGLIGWSVGDPADILPLVVAAGPALVSVSYGGELSDWVAGLHDAGITVATQVGTLDDARDADAIGVDVLVARGAEAGGHGRNQVATLPLLQAVLEEIDAPVIAAGGIATARGVAAVLAAGAVGAWVGSAFATATEADTGPHAREAMVGAELTDTVYTRVFDLAQRLAWPREFGGRALVNGVTDTWAGREDELERQPAALTALSDQVVSARADGDVSVAPVYAGQAVGLVSSVRPAARIVAELATAEDLLRKAAGL</sequence>
<organism evidence="4 5">
    <name type="scientific">Nakamurella alba</name>
    <dbReference type="NCBI Taxonomy" id="2665158"/>
    <lineage>
        <taxon>Bacteria</taxon>
        <taxon>Bacillati</taxon>
        <taxon>Actinomycetota</taxon>
        <taxon>Actinomycetes</taxon>
        <taxon>Nakamurellales</taxon>
        <taxon>Nakamurellaceae</taxon>
        <taxon>Nakamurella</taxon>
    </lineage>
</organism>
<dbReference type="RefSeq" id="WP_154771280.1">
    <property type="nucleotide sequence ID" value="NZ_WLYK01000017.1"/>
</dbReference>
<accession>A0A7K1FT74</accession>
<name>A0A7K1FT74_9ACTN</name>
<evidence type="ECO:0000313" key="5">
    <source>
        <dbReference type="Proteomes" id="UP000460221"/>
    </source>
</evidence>
<protein>
    <submittedName>
        <fullName evidence="4">Nitronate monooxygenase</fullName>
    </submittedName>
</protein>
<gene>
    <name evidence="4" type="ORF">GIS00_25490</name>
</gene>
<evidence type="ECO:0000256" key="2">
    <source>
        <dbReference type="ARBA" id="ARBA00022643"/>
    </source>
</evidence>
<dbReference type="PANTHER" id="PTHR32332">
    <property type="entry name" value="2-NITROPROPANE DIOXYGENASE"/>
    <property type="match status" value="1"/>
</dbReference>
<dbReference type="CDD" id="cd04730">
    <property type="entry name" value="NPD_like"/>
    <property type="match status" value="1"/>
</dbReference>
<dbReference type="Proteomes" id="UP000460221">
    <property type="component" value="Unassembled WGS sequence"/>
</dbReference>
<dbReference type="EMBL" id="WLYK01000017">
    <property type="protein sequence ID" value="MTD17290.1"/>
    <property type="molecule type" value="Genomic_DNA"/>
</dbReference>
<dbReference type="PANTHER" id="PTHR32332:SF31">
    <property type="entry name" value="2-NITROPROPANE DIOXYGENASE FAMILY, PUTATIVE (AFU_ORTHOLOGUE AFUA_2G09850)-RELATED"/>
    <property type="match status" value="1"/>
</dbReference>
<evidence type="ECO:0000256" key="1">
    <source>
        <dbReference type="ARBA" id="ARBA00022630"/>
    </source>
</evidence>
<dbReference type="GO" id="GO:0018580">
    <property type="term" value="F:nitronate monooxygenase activity"/>
    <property type="evidence" value="ECO:0007669"/>
    <property type="project" value="InterPro"/>
</dbReference>